<gene>
    <name evidence="1" type="ORF">TNCT_402431</name>
</gene>
<sequence>MNLKYNDVADDLTKDGTSMTRISEEPLTLTYTRNVKNSINISWEQTPPHPWYLSQCPGALISFKGDKRDQTTFA</sequence>
<proteinExistence type="predicted"/>
<reference evidence="1" key="1">
    <citation type="submission" date="2020-07" db="EMBL/GenBank/DDBJ databases">
        <title>Multicomponent nature underlies the extraordinary mechanical properties of spider dragline silk.</title>
        <authorList>
            <person name="Kono N."/>
            <person name="Nakamura H."/>
            <person name="Mori M."/>
            <person name="Yoshida Y."/>
            <person name="Ohtoshi R."/>
            <person name="Malay A.D."/>
            <person name="Moran D.A.P."/>
            <person name="Tomita M."/>
            <person name="Numata K."/>
            <person name="Arakawa K."/>
        </authorList>
    </citation>
    <scope>NUCLEOTIDE SEQUENCE</scope>
</reference>
<keyword evidence="2" id="KW-1185">Reference proteome</keyword>
<accession>A0A8X6FE20</accession>
<organism evidence="1 2">
    <name type="scientific">Trichonephila clavata</name>
    <name type="common">Joro spider</name>
    <name type="synonym">Nephila clavata</name>
    <dbReference type="NCBI Taxonomy" id="2740835"/>
    <lineage>
        <taxon>Eukaryota</taxon>
        <taxon>Metazoa</taxon>
        <taxon>Ecdysozoa</taxon>
        <taxon>Arthropoda</taxon>
        <taxon>Chelicerata</taxon>
        <taxon>Arachnida</taxon>
        <taxon>Araneae</taxon>
        <taxon>Araneomorphae</taxon>
        <taxon>Entelegynae</taxon>
        <taxon>Araneoidea</taxon>
        <taxon>Nephilidae</taxon>
        <taxon>Trichonephila</taxon>
    </lineage>
</organism>
<evidence type="ECO:0000313" key="2">
    <source>
        <dbReference type="Proteomes" id="UP000887116"/>
    </source>
</evidence>
<dbReference type="OrthoDB" id="6447293at2759"/>
<dbReference type="AlphaFoldDB" id="A0A8X6FE20"/>
<evidence type="ECO:0000313" key="1">
    <source>
        <dbReference type="EMBL" id="GFQ76991.1"/>
    </source>
</evidence>
<comment type="caution">
    <text evidence="1">The sequence shown here is derived from an EMBL/GenBank/DDBJ whole genome shotgun (WGS) entry which is preliminary data.</text>
</comment>
<protein>
    <submittedName>
        <fullName evidence="1">Uncharacterized protein</fullName>
    </submittedName>
</protein>
<name>A0A8X6FE20_TRICU</name>
<dbReference type="EMBL" id="BMAO01001927">
    <property type="protein sequence ID" value="GFQ76991.1"/>
    <property type="molecule type" value="Genomic_DNA"/>
</dbReference>
<dbReference type="Proteomes" id="UP000887116">
    <property type="component" value="Unassembled WGS sequence"/>
</dbReference>